<dbReference type="Gene3D" id="3.40.30.10">
    <property type="entry name" value="Glutaredoxin"/>
    <property type="match status" value="1"/>
</dbReference>
<dbReference type="InterPro" id="IPR050553">
    <property type="entry name" value="Thioredoxin_ResA/DsbE_sf"/>
</dbReference>
<proteinExistence type="predicted"/>
<dbReference type="PROSITE" id="PS51352">
    <property type="entry name" value="THIOREDOXIN_2"/>
    <property type="match status" value="1"/>
</dbReference>
<dbReference type="GO" id="GO:0016209">
    <property type="term" value="F:antioxidant activity"/>
    <property type="evidence" value="ECO:0007669"/>
    <property type="project" value="InterPro"/>
</dbReference>
<dbReference type="Pfam" id="PF00578">
    <property type="entry name" value="AhpC-TSA"/>
    <property type="match status" value="1"/>
</dbReference>
<keyword evidence="3" id="KW-1185">Reference proteome</keyword>
<dbReference type="InterPro" id="IPR013766">
    <property type="entry name" value="Thioredoxin_domain"/>
</dbReference>
<evidence type="ECO:0000313" key="2">
    <source>
        <dbReference type="EMBL" id="OYQ36064.1"/>
    </source>
</evidence>
<feature type="domain" description="Thioredoxin" evidence="1">
    <location>
        <begin position="16"/>
        <end position="177"/>
    </location>
</feature>
<dbReference type="GO" id="GO:0016491">
    <property type="term" value="F:oxidoreductase activity"/>
    <property type="evidence" value="ECO:0007669"/>
    <property type="project" value="InterPro"/>
</dbReference>
<dbReference type="InterPro" id="IPR000866">
    <property type="entry name" value="AhpC/TSA"/>
</dbReference>
<dbReference type="OrthoDB" id="9815205at2"/>
<accession>A0A255Z578</accession>
<evidence type="ECO:0000259" key="1">
    <source>
        <dbReference type="PROSITE" id="PS51352"/>
    </source>
</evidence>
<organism evidence="2 3">
    <name type="scientific">Flavobacterium cyanobacteriorum</name>
    <dbReference type="NCBI Taxonomy" id="2022802"/>
    <lineage>
        <taxon>Bacteria</taxon>
        <taxon>Pseudomonadati</taxon>
        <taxon>Bacteroidota</taxon>
        <taxon>Flavobacteriia</taxon>
        <taxon>Flavobacteriales</taxon>
        <taxon>Flavobacteriaceae</taxon>
        <taxon>Flavobacterium</taxon>
    </lineage>
</organism>
<dbReference type="RefSeq" id="WP_094415289.1">
    <property type="nucleotide sequence ID" value="NZ_NOXV01000276.1"/>
</dbReference>
<dbReference type="InterPro" id="IPR036249">
    <property type="entry name" value="Thioredoxin-like_sf"/>
</dbReference>
<dbReference type="PANTHER" id="PTHR42852">
    <property type="entry name" value="THIOL:DISULFIDE INTERCHANGE PROTEIN DSBE"/>
    <property type="match status" value="1"/>
</dbReference>
<evidence type="ECO:0000313" key="3">
    <source>
        <dbReference type="Proteomes" id="UP000216605"/>
    </source>
</evidence>
<dbReference type="EMBL" id="NOXV01000276">
    <property type="protein sequence ID" value="OYQ36064.1"/>
    <property type="molecule type" value="Genomic_DNA"/>
</dbReference>
<dbReference type="PROSITE" id="PS51257">
    <property type="entry name" value="PROKAR_LIPOPROTEIN"/>
    <property type="match status" value="1"/>
</dbReference>
<reference evidence="2 3" key="1">
    <citation type="submission" date="2017-07" db="EMBL/GenBank/DDBJ databases">
        <title>Flavobacterium cyanobacteriorum sp. nov., isolated from cyanobacterial aggregates in a eutrophic lake.</title>
        <authorList>
            <person name="Cai H."/>
        </authorList>
    </citation>
    <scope>NUCLEOTIDE SEQUENCE [LARGE SCALE GENOMIC DNA]</scope>
    <source>
        <strain evidence="2 3">TH021</strain>
    </source>
</reference>
<comment type="caution">
    <text evidence="2">The sequence shown here is derived from an EMBL/GenBank/DDBJ whole genome shotgun (WGS) entry which is preliminary data.</text>
</comment>
<sequence length="177" mass="20818">MKLHNIATSIIIAFILLSCSQRPEAVLPKPLKVYHKEGVSVKAYNFEQFEYFLTRKNDTTYVVNFWATWCIPCVEELPYFERLSQAHKDDKVKVLLVSLDMPKMVETKLLPFIKEKNMKNEVVLLRDPDANTWISRVDKTWSGAIPATIIYNSDKRKFYEKSFTYEELTKEINKFKP</sequence>
<dbReference type="CDD" id="cd02966">
    <property type="entry name" value="TlpA_like_family"/>
    <property type="match status" value="1"/>
</dbReference>
<dbReference type="PANTHER" id="PTHR42852:SF17">
    <property type="entry name" value="THIOREDOXIN-LIKE PROTEIN HI_1115"/>
    <property type="match status" value="1"/>
</dbReference>
<dbReference type="SUPFAM" id="SSF52833">
    <property type="entry name" value="Thioredoxin-like"/>
    <property type="match status" value="1"/>
</dbReference>
<dbReference type="AlphaFoldDB" id="A0A255Z578"/>
<name>A0A255Z578_9FLAO</name>
<protein>
    <recommendedName>
        <fullName evidence="1">Thioredoxin domain-containing protein</fullName>
    </recommendedName>
</protein>
<gene>
    <name evidence="2" type="ORF">CHU92_10295</name>
</gene>
<dbReference type="Proteomes" id="UP000216605">
    <property type="component" value="Unassembled WGS sequence"/>
</dbReference>